<dbReference type="AlphaFoldDB" id="A0AAV2E9B9"/>
<sequence length="530" mass="60988">MMSSVQLPNEKLRYIHRALYKIMEKNHNIACAQLWFVILIAFSLVFFISHDTIDYNSAFTVERNGKLAVFFTSLFDTNPPLLTESPSETNGSDRDVSGDTCSGRYIYVHDLPSRFNDDVIENCSYSLVKWFDMCPSLTNLGLGTQVRDPGKVLVEKSWYATNQFTLAVIFRHRMKGYECLTNDSSLASAIFVPFYAGFDIGRHLWGYNTTARDALGVELVSWLKSQPEWTKRGLWGRDHFLISGRIAWDLRRSDDDDSHWGGKLMQLPESMNMTMLSIETTSWSNEFAIPYPTYFHPSAAKQVQQWQKRMKRHRRPYLFSFVGAPRANMTESIRGELINQCLGSRKKCKLLNCHSGSQCDSPVEVMRVFQNSVFCLQPAGDSYTRRSTFDSILAGCIPVFFHPFSAYGQYIWHLPRNYSSYSVYIPEEMVREARVSIRKRLLQVPKAEIASMRQEVINLIPKVIYRDPRSKSEDFKDAFDIAVKGMLERVGKVRRQIEEGKDPGIGFAEPGSWKLKMDGIGRDHEWDSFL</sequence>
<evidence type="ECO:0000256" key="1">
    <source>
        <dbReference type="ARBA" id="ARBA00004323"/>
    </source>
</evidence>
<evidence type="ECO:0000256" key="2">
    <source>
        <dbReference type="ARBA" id="ARBA00010271"/>
    </source>
</evidence>
<dbReference type="GO" id="GO:0016757">
    <property type="term" value="F:glycosyltransferase activity"/>
    <property type="evidence" value="ECO:0007669"/>
    <property type="project" value="UniProtKB-KW"/>
</dbReference>
<dbReference type="InterPro" id="IPR040911">
    <property type="entry name" value="Exostosin_GT47"/>
</dbReference>
<keyword evidence="9" id="KW-1185">Reference proteome</keyword>
<feature type="transmembrane region" description="Helical" evidence="6">
    <location>
        <begin position="29"/>
        <end position="48"/>
    </location>
</feature>
<organism evidence="8 9">
    <name type="scientific">Linum trigynum</name>
    <dbReference type="NCBI Taxonomy" id="586398"/>
    <lineage>
        <taxon>Eukaryota</taxon>
        <taxon>Viridiplantae</taxon>
        <taxon>Streptophyta</taxon>
        <taxon>Embryophyta</taxon>
        <taxon>Tracheophyta</taxon>
        <taxon>Spermatophyta</taxon>
        <taxon>Magnoliopsida</taxon>
        <taxon>eudicotyledons</taxon>
        <taxon>Gunneridae</taxon>
        <taxon>Pentapetalae</taxon>
        <taxon>rosids</taxon>
        <taxon>fabids</taxon>
        <taxon>Malpighiales</taxon>
        <taxon>Linaceae</taxon>
        <taxon>Linum</taxon>
    </lineage>
</organism>
<evidence type="ECO:0000256" key="6">
    <source>
        <dbReference type="SAM" id="Phobius"/>
    </source>
</evidence>
<dbReference type="PANTHER" id="PTHR11062">
    <property type="entry name" value="EXOSTOSIN HEPARAN SULFATE GLYCOSYLTRANSFERASE -RELATED"/>
    <property type="match status" value="1"/>
</dbReference>
<reference evidence="8 9" key="1">
    <citation type="submission" date="2024-04" db="EMBL/GenBank/DDBJ databases">
        <authorList>
            <person name="Fracassetti M."/>
        </authorList>
    </citation>
    <scope>NUCLEOTIDE SEQUENCE [LARGE SCALE GENOMIC DNA]</scope>
</reference>
<keyword evidence="5" id="KW-0333">Golgi apparatus</keyword>
<dbReference type="GO" id="GO:0000139">
    <property type="term" value="C:Golgi membrane"/>
    <property type="evidence" value="ECO:0007669"/>
    <property type="project" value="UniProtKB-SubCell"/>
</dbReference>
<keyword evidence="6" id="KW-0472">Membrane</keyword>
<protein>
    <recommendedName>
        <fullName evidence="7">Exostosin GT47 domain-containing protein</fullName>
    </recommendedName>
</protein>
<evidence type="ECO:0000256" key="3">
    <source>
        <dbReference type="ARBA" id="ARBA00022676"/>
    </source>
</evidence>
<dbReference type="InterPro" id="IPR004263">
    <property type="entry name" value="Exostosin"/>
</dbReference>
<feature type="domain" description="Exostosin GT47" evidence="7">
    <location>
        <begin position="101"/>
        <end position="439"/>
    </location>
</feature>
<keyword evidence="3" id="KW-0328">Glycosyltransferase</keyword>
<keyword evidence="4" id="KW-0735">Signal-anchor</keyword>
<comment type="subcellular location">
    <subcellularLocation>
        <location evidence="1">Golgi apparatus membrane</location>
        <topology evidence="1">Single-pass type II membrane protein</topology>
    </subcellularLocation>
</comment>
<accession>A0AAV2E9B9</accession>
<gene>
    <name evidence="8" type="ORF">LTRI10_LOCUS23573</name>
</gene>
<evidence type="ECO:0000313" key="8">
    <source>
        <dbReference type="EMBL" id="CAL1382238.1"/>
    </source>
</evidence>
<name>A0AAV2E9B9_9ROSI</name>
<proteinExistence type="inferred from homology"/>
<keyword evidence="6" id="KW-1133">Transmembrane helix</keyword>
<dbReference type="PANTHER" id="PTHR11062:SF316">
    <property type="entry name" value="XYLOGLUCAN GALACTOSYLTRANSFERASE GT12-RELATED"/>
    <property type="match status" value="1"/>
</dbReference>
<dbReference type="Pfam" id="PF03016">
    <property type="entry name" value="Exostosin_GT47"/>
    <property type="match status" value="1"/>
</dbReference>
<evidence type="ECO:0000259" key="7">
    <source>
        <dbReference type="Pfam" id="PF03016"/>
    </source>
</evidence>
<comment type="similarity">
    <text evidence="2">Belongs to the glycosyltransferase 47 family.</text>
</comment>
<dbReference type="Proteomes" id="UP001497516">
    <property type="component" value="Chromosome 4"/>
</dbReference>
<evidence type="ECO:0000256" key="5">
    <source>
        <dbReference type="ARBA" id="ARBA00023034"/>
    </source>
</evidence>
<evidence type="ECO:0000313" key="9">
    <source>
        <dbReference type="Proteomes" id="UP001497516"/>
    </source>
</evidence>
<keyword evidence="6" id="KW-0812">Transmembrane</keyword>
<dbReference type="EMBL" id="OZ034817">
    <property type="protein sequence ID" value="CAL1382238.1"/>
    <property type="molecule type" value="Genomic_DNA"/>
</dbReference>
<keyword evidence="3" id="KW-0808">Transferase</keyword>
<evidence type="ECO:0000256" key="4">
    <source>
        <dbReference type="ARBA" id="ARBA00022968"/>
    </source>
</evidence>